<protein>
    <submittedName>
        <fullName evidence="1">Uncharacterized protein</fullName>
    </submittedName>
</protein>
<sequence length="115" mass="12819">MSDRVINIRSKGGGKIKKGARHRGWTPLGIFKARPRECICKFIRLCWPIGICLRPAHATAVGPMGEKGSRGLPAIDRRTWVLVCASTRLASQSPPTFFFLPYPNTNSYYFSQPPS</sequence>
<name>A0AAV4WSC6_9ARAC</name>
<evidence type="ECO:0000313" key="2">
    <source>
        <dbReference type="Proteomes" id="UP001054837"/>
    </source>
</evidence>
<gene>
    <name evidence="1" type="ORF">CDAR_310101</name>
</gene>
<organism evidence="1 2">
    <name type="scientific">Caerostris darwini</name>
    <dbReference type="NCBI Taxonomy" id="1538125"/>
    <lineage>
        <taxon>Eukaryota</taxon>
        <taxon>Metazoa</taxon>
        <taxon>Ecdysozoa</taxon>
        <taxon>Arthropoda</taxon>
        <taxon>Chelicerata</taxon>
        <taxon>Arachnida</taxon>
        <taxon>Araneae</taxon>
        <taxon>Araneomorphae</taxon>
        <taxon>Entelegynae</taxon>
        <taxon>Araneoidea</taxon>
        <taxon>Araneidae</taxon>
        <taxon>Caerostris</taxon>
    </lineage>
</organism>
<dbReference type="AlphaFoldDB" id="A0AAV4WSC6"/>
<reference evidence="1 2" key="1">
    <citation type="submission" date="2021-06" db="EMBL/GenBank/DDBJ databases">
        <title>Caerostris darwini draft genome.</title>
        <authorList>
            <person name="Kono N."/>
            <person name="Arakawa K."/>
        </authorList>
    </citation>
    <scope>NUCLEOTIDE SEQUENCE [LARGE SCALE GENOMIC DNA]</scope>
</reference>
<keyword evidence="2" id="KW-1185">Reference proteome</keyword>
<dbReference type="Proteomes" id="UP001054837">
    <property type="component" value="Unassembled WGS sequence"/>
</dbReference>
<dbReference type="EMBL" id="BPLQ01015016">
    <property type="protein sequence ID" value="GIY85179.1"/>
    <property type="molecule type" value="Genomic_DNA"/>
</dbReference>
<comment type="caution">
    <text evidence="1">The sequence shown here is derived from an EMBL/GenBank/DDBJ whole genome shotgun (WGS) entry which is preliminary data.</text>
</comment>
<accession>A0AAV4WSC6</accession>
<evidence type="ECO:0000313" key="1">
    <source>
        <dbReference type="EMBL" id="GIY85179.1"/>
    </source>
</evidence>
<proteinExistence type="predicted"/>